<name>A0A919NJ61_9ACTN</name>
<dbReference type="Proteomes" id="UP000623608">
    <property type="component" value="Unassembled WGS sequence"/>
</dbReference>
<reference evidence="3" key="1">
    <citation type="submission" date="2021-01" db="EMBL/GenBank/DDBJ databases">
        <title>Whole genome shotgun sequence of Actinoplanes tereljensis NBRC 105297.</title>
        <authorList>
            <person name="Komaki H."/>
            <person name="Tamura T."/>
        </authorList>
    </citation>
    <scope>NUCLEOTIDE SEQUENCE</scope>
    <source>
        <strain evidence="3">NBRC 105297</strain>
    </source>
</reference>
<evidence type="ECO:0000313" key="3">
    <source>
        <dbReference type="EMBL" id="GIF19660.1"/>
    </source>
</evidence>
<dbReference type="GO" id="GO:0016787">
    <property type="term" value="F:hydrolase activity"/>
    <property type="evidence" value="ECO:0007669"/>
    <property type="project" value="UniProtKB-KW"/>
</dbReference>
<dbReference type="SUPFAM" id="SSF53474">
    <property type="entry name" value="alpha/beta-Hydrolases"/>
    <property type="match status" value="1"/>
</dbReference>
<dbReference type="EMBL" id="BOMY01000016">
    <property type="protein sequence ID" value="GIF19660.1"/>
    <property type="molecule type" value="Genomic_DNA"/>
</dbReference>
<evidence type="ECO:0000259" key="2">
    <source>
        <dbReference type="Pfam" id="PF12697"/>
    </source>
</evidence>
<dbReference type="PROSITE" id="PS51257">
    <property type="entry name" value="PROKAR_LIPOPROTEIN"/>
    <property type="match status" value="1"/>
</dbReference>
<gene>
    <name evidence="3" type="ORF">Ate02nite_23900</name>
</gene>
<feature type="signal peptide" evidence="1">
    <location>
        <begin position="1"/>
        <end position="27"/>
    </location>
</feature>
<evidence type="ECO:0000256" key="1">
    <source>
        <dbReference type="SAM" id="SignalP"/>
    </source>
</evidence>
<feature type="domain" description="AB hydrolase-1" evidence="2">
    <location>
        <begin position="13"/>
        <end position="232"/>
    </location>
</feature>
<protein>
    <submittedName>
        <fullName evidence="3">Alpha/beta hydrolase</fullName>
    </submittedName>
</protein>
<comment type="caution">
    <text evidence="3">The sequence shown here is derived from an EMBL/GenBank/DDBJ whole genome shotgun (WGS) entry which is preliminary data.</text>
</comment>
<keyword evidence="3" id="KW-0378">Hydrolase</keyword>
<dbReference type="Pfam" id="PF12697">
    <property type="entry name" value="Abhydrolase_6"/>
    <property type="match status" value="1"/>
</dbReference>
<evidence type="ECO:0000313" key="4">
    <source>
        <dbReference type="Proteomes" id="UP000623608"/>
    </source>
</evidence>
<dbReference type="AlphaFoldDB" id="A0A919NJ61"/>
<dbReference type="Gene3D" id="3.40.50.1820">
    <property type="entry name" value="alpha/beta hydrolase"/>
    <property type="match status" value="1"/>
</dbReference>
<proteinExistence type="predicted"/>
<dbReference type="RefSeq" id="WP_203803929.1">
    <property type="nucleotide sequence ID" value="NZ_BOMY01000016.1"/>
</dbReference>
<dbReference type="InterPro" id="IPR052897">
    <property type="entry name" value="Sec-Metab_Biosynth_Hydrolase"/>
</dbReference>
<accession>A0A919NJ61</accession>
<dbReference type="PANTHER" id="PTHR37017:SF11">
    <property type="entry name" value="ESTERASE_LIPASE_THIOESTERASE DOMAIN-CONTAINING PROTEIN"/>
    <property type="match status" value="1"/>
</dbReference>
<dbReference type="InterPro" id="IPR000073">
    <property type="entry name" value="AB_hydrolase_1"/>
</dbReference>
<dbReference type="PANTHER" id="PTHR37017">
    <property type="entry name" value="AB HYDROLASE-1 DOMAIN-CONTAINING PROTEIN-RELATED"/>
    <property type="match status" value="1"/>
</dbReference>
<organism evidence="3 4">
    <name type="scientific">Paractinoplanes tereljensis</name>
    <dbReference type="NCBI Taxonomy" id="571912"/>
    <lineage>
        <taxon>Bacteria</taxon>
        <taxon>Bacillati</taxon>
        <taxon>Actinomycetota</taxon>
        <taxon>Actinomycetes</taxon>
        <taxon>Micromonosporales</taxon>
        <taxon>Micromonosporaceae</taxon>
        <taxon>Paractinoplanes</taxon>
    </lineage>
</organism>
<feature type="chain" id="PRO_5039696967" evidence="1">
    <location>
        <begin position="28"/>
        <end position="238"/>
    </location>
</feature>
<dbReference type="InterPro" id="IPR029058">
    <property type="entry name" value="AB_hydrolase_fold"/>
</dbReference>
<sequence>MIRAQRNGSTPTVLLVHGAFTSSACWAAVIDAGRGFHLEMLAVPNPLRSLAGDAEYVAGMAGTHDGPVLLVGHGYGGAVITVAGTRAGNVVGLVYIAGFALAVGESCTDLLRQEPAAVAEALEPVDLPVGGRRSLEIQLRRESFAALYAADLPVAVAESAAASQYPIAAAAMEERPRSVAWSELPSWYLVATADRLLSPRSQRRMATRAGAVTAEVNASHAIVQSAPTAVAEFIQHAL</sequence>
<keyword evidence="1" id="KW-0732">Signal</keyword>
<keyword evidence="4" id="KW-1185">Reference proteome</keyword>